<evidence type="ECO:0000313" key="2">
    <source>
        <dbReference type="Proteomes" id="UP000288291"/>
    </source>
</evidence>
<evidence type="ECO:0008006" key="3">
    <source>
        <dbReference type="Google" id="ProtNLM"/>
    </source>
</evidence>
<proteinExistence type="predicted"/>
<keyword evidence="2" id="KW-1185">Reference proteome</keyword>
<dbReference type="EMBL" id="RXIA01000034">
    <property type="protein sequence ID" value="RVU70028.1"/>
    <property type="molecule type" value="Genomic_DNA"/>
</dbReference>
<evidence type="ECO:0000313" key="1">
    <source>
        <dbReference type="EMBL" id="RVU70028.1"/>
    </source>
</evidence>
<dbReference type="RefSeq" id="WP_103661941.1">
    <property type="nucleotide sequence ID" value="NZ_ML136902.1"/>
</dbReference>
<reference evidence="1 2" key="1">
    <citation type="submission" date="2018-12" db="EMBL/GenBank/DDBJ databases">
        <authorList>
            <person name="Meng J."/>
        </authorList>
    </citation>
    <scope>NUCLEOTIDE SEQUENCE [LARGE SCALE GENOMIC DNA]</scope>
    <source>
        <strain evidence="1 2">HT111-2</strain>
    </source>
</reference>
<protein>
    <recommendedName>
        <fullName evidence="3">Transcriptional regulator</fullName>
    </recommendedName>
</protein>
<sequence>MAGVVAVSLADREIDEYETIKNVNKLLTKDFDRYLNFSGSHRTDLSSPMLDPTGASSHGGVNHTEEQLVNGTAAANCVSAISDAINDCDKSPDNPHALFLYYRYVKKMTTTAIGNALGFQDAQYYRLRKDSMLEFAQRMEIWKKRNHATDIRELIVWKDNSE</sequence>
<dbReference type="NCBIfam" id="TIGR01637">
    <property type="entry name" value="phage_arpU"/>
    <property type="match status" value="1"/>
</dbReference>
<gene>
    <name evidence="1" type="ORF">EJK17_09870</name>
</gene>
<organism evidence="1 2">
    <name type="scientific">Lactobacillus xujianguonis</name>
    <dbReference type="NCBI Taxonomy" id="2495899"/>
    <lineage>
        <taxon>Bacteria</taxon>
        <taxon>Bacillati</taxon>
        <taxon>Bacillota</taxon>
        <taxon>Bacilli</taxon>
        <taxon>Lactobacillales</taxon>
        <taxon>Lactobacillaceae</taxon>
        <taxon>Lactobacillus</taxon>
    </lineage>
</organism>
<comment type="caution">
    <text evidence="1">The sequence shown here is derived from an EMBL/GenBank/DDBJ whole genome shotgun (WGS) entry which is preliminary data.</text>
</comment>
<dbReference type="AlphaFoldDB" id="A0A437SSZ7"/>
<accession>A0A437SSZ7</accession>
<name>A0A437SSZ7_9LACO</name>
<dbReference type="Proteomes" id="UP000288291">
    <property type="component" value="Unassembled WGS sequence"/>
</dbReference>
<dbReference type="InterPro" id="IPR006524">
    <property type="entry name" value="ArpU-like"/>
</dbReference>